<dbReference type="PROSITE" id="PS50887">
    <property type="entry name" value="GGDEF"/>
    <property type="match status" value="1"/>
</dbReference>
<dbReference type="SMART" id="SM00052">
    <property type="entry name" value="EAL"/>
    <property type="match status" value="1"/>
</dbReference>
<dbReference type="SMART" id="SM00091">
    <property type="entry name" value="PAS"/>
    <property type="match status" value="1"/>
</dbReference>
<dbReference type="SUPFAM" id="SSF141868">
    <property type="entry name" value="EAL domain-like"/>
    <property type="match status" value="1"/>
</dbReference>
<dbReference type="Gene3D" id="3.20.20.450">
    <property type="entry name" value="EAL domain"/>
    <property type="match status" value="1"/>
</dbReference>
<dbReference type="InterPro" id="IPR052155">
    <property type="entry name" value="Biofilm_reg_signaling"/>
</dbReference>
<reference evidence="5" key="2">
    <citation type="submission" date="2020-09" db="EMBL/GenBank/DDBJ databases">
        <authorList>
            <person name="Sun Q."/>
            <person name="Ohkuma M."/>
        </authorList>
    </citation>
    <scope>NUCLEOTIDE SEQUENCE</scope>
    <source>
        <strain evidence="5">JCM 3276</strain>
    </source>
</reference>
<dbReference type="Pfam" id="PF00563">
    <property type="entry name" value="EAL"/>
    <property type="match status" value="1"/>
</dbReference>
<dbReference type="InterPro" id="IPR000700">
    <property type="entry name" value="PAS-assoc_C"/>
</dbReference>
<dbReference type="Proteomes" id="UP000660680">
    <property type="component" value="Unassembled WGS sequence"/>
</dbReference>
<protein>
    <submittedName>
        <fullName evidence="5">Signal transduction protein</fullName>
    </submittedName>
</protein>
<dbReference type="CDD" id="cd01948">
    <property type="entry name" value="EAL"/>
    <property type="match status" value="1"/>
</dbReference>
<feature type="domain" description="GGDEF" evidence="4">
    <location>
        <begin position="271"/>
        <end position="400"/>
    </location>
</feature>
<evidence type="ECO:0000259" key="1">
    <source>
        <dbReference type="PROSITE" id="PS50112"/>
    </source>
</evidence>
<dbReference type="RefSeq" id="WP_189213116.1">
    <property type="nucleotide sequence ID" value="NZ_BMRB01000005.1"/>
</dbReference>
<dbReference type="InterPro" id="IPR000014">
    <property type="entry name" value="PAS"/>
</dbReference>
<dbReference type="PANTHER" id="PTHR44757">
    <property type="entry name" value="DIGUANYLATE CYCLASE DGCP"/>
    <property type="match status" value="1"/>
</dbReference>
<dbReference type="InterPro" id="IPR035965">
    <property type="entry name" value="PAS-like_dom_sf"/>
</dbReference>
<dbReference type="InterPro" id="IPR029787">
    <property type="entry name" value="Nucleotide_cyclase"/>
</dbReference>
<dbReference type="InterPro" id="IPR043128">
    <property type="entry name" value="Rev_trsase/Diguanyl_cyclase"/>
</dbReference>
<dbReference type="SMART" id="SM00267">
    <property type="entry name" value="GGDEF"/>
    <property type="match status" value="1"/>
</dbReference>
<keyword evidence="6" id="KW-1185">Reference proteome</keyword>
<dbReference type="PROSITE" id="PS50112">
    <property type="entry name" value="PAS"/>
    <property type="match status" value="1"/>
</dbReference>
<gene>
    <name evidence="5" type="ORF">GCM10010171_51030</name>
</gene>
<dbReference type="Pfam" id="PF00990">
    <property type="entry name" value="GGDEF"/>
    <property type="match status" value="1"/>
</dbReference>
<dbReference type="Pfam" id="PF08447">
    <property type="entry name" value="PAS_3"/>
    <property type="match status" value="1"/>
</dbReference>
<dbReference type="NCBIfam" id="TIGR00254">
    <property type="entry name" value="GGDEF"/>
    <property type="match status" value="1"/>
</dbReference>
<dbReference type="NCBIfam" id="TIGR00229">
    <property type="entry name" value="sensory_box"/>
    <property type="match status" value="1"/>
</dbReference>
<dbReference type="PROSITE" id="PS50883">
    <property type="entry name" value="EAL"/>
    <property type="match status" value="1"/>
</dbReference>
<dbReference type="Gene3D" id="3.30.70.270">
    <property type="match status" value="1"/>
</dbReference>
<evidence type="ECO:0000259" key="3">
    <source>
        <dbReference type="PROSITE" id="PS50883"/>
    </source>
</evidence>
<dbReference type="Gene3D" id="3.30.450.20">
    <property type="entry name" value="PAS domain"/>
    <property type="match status" value="1"/>
</dbReference>
<comment type="caution">
    <text evidence="5">The sequence shown here is derived from an EMBL/GenBank/DDBJ whole genome shotgun (WGS) entry which is preliminary data.</text>
</comment>
<feature type="domain" description="EAL" evidence="3">
    <location>
        <begin position="409"/>
        <end position="663"/>
    </location>
</feature>
<accession>A0A918GN58</accession>
<dbReference type="CDD" id="cd00130">
    <property type="entry name" value="PAS"/>
    <property type="match status" value="1"/>
</dbReference>
<dbReference type="EMBL" id="BMRB01000005">
    <property type="protein sequence ID" value="GGS49698.1"/>
    <property type="molecule type" value="Genomic_DNA"/>
</dbReference>
<organism evidence="5 6">
    <name type="scientific">Actinokineospora fastidiosa</name>
    <dbReference type="NCBI Taxonomy" id="1816"/>
    <lineage>
        <taxon>Bacteria</taxon>
        <taxon>Bacillati</taxon>
        <taxon>Actinomycetota</taxon>
        <taxon>Actinomycetes</taxon>
        <taxon>Pseudonocardiales</taxon>
        <taxon>Pseudonocardiaceae</taxon>
        <taxon>Actinokineospora</taxon>
    </lineage>
</organism>
<dbReference type="PANTHER" id="PTHR44757:SF2">
    <property type="entry name" value="BIOFILM ARCHITECTURE MAINTENANCE PROTEIN MBAA"/>
    <property type="match status" value="1"/>
</dbReference>
<evidence type="ECO:0000259" key="4">
    <source>
        <dbReference type="PROSITE" id="PS50887"/>
    </source>
</evidence>
<sequence length="663" mass="70882">MDRAELPARWAAALSRIGYAPLSRSAAERELAALLDRLPDHAGDAGARLVRLGYRQPECLRASVELLAGLPEVDGPVIGALAEAFTAAARDRLFAEQEDLVAAVSRAKDNVERSLKASEARFTELFDTSALGMVITDIGGGVVRANEAIETMLGYARGTLFRKRFDSLLHPEDRAYLRTRYAELTAGGCELRERTRFQRADGDTVWTRMAVSVLRDADGLADHHVTMVEDISDLHLLEHRITYQGTHDMLTGLPNRAAFTGRLEEALGVGDEVAVLHLSLDDFAVVNDGIGRHAGDVLLTTVAARLADLVDDGLIARIADHEFAVLLRSPEAGPCVAARINDALVEPTYVDGTGIAVSATVAVVSRPRADTRPADLLRATDITIRELRQRGRRQWGMVDIAEVDRRVDRWSLTAAIPGAWENGELDVDFDPVVTLADGAVVAARGALRWDNPTRGRIAGADCASLLADTGMGVCVGRWLLSRSAERVTAMRDKVGDAPRLYVELTADSAADPDLVAEVRSISSETGLPIDRLDIGLPVPSAAVPDGPAAENAEVLAELGVRVVLTDFGRGGGDLGCVADLPVHAVRISDYAMRRVSAELAAGSPSLVTHAVRAAVPLVRAEGVSVIVPMIADAREARWWRDAGADLGQGPLFGEPGALEDIGV</sequence>
<name>A0A918GN58_9PSEU</name>
<dbReference type="CDD" id="cd01949">
    <property type="entry name" value="GGDEF"/>
    <property type="match status" value="1"/>
</dbReference>
<evidence type="ECO:0000313" key="5">
    <source>
        <dbReference type="EMBL" id="GGS49698.1"/>
    </source>
</evidence>
<dbReference type="SUPFAM" id="SSF55073">
    <property type="entry name" value="Nucleotide cyclase"/>
    <property type="match status" value="1"/>
</dbReference>
<evidence type="ECO:0000259" key="2">
    <source>
        <dbReference type="PROSITE" id="PS50113"/>
    </source>
</evidence>
<feature type="domain" description="PAS" evidence="1">
    <location>
        <begin position="118"/>
        <end position="188"/>
    </location>
</feature>
<dbReference type="PROSITE" id="PS50113">
    <property type="entry name" value="PAC"/>
    <property type="match status" value="1"/>
</dbReference>
<feature type="domain" description="PAC" evidence="2">
    <location>
        <begin position="191"/>
        <end position="243"/>
    </location>
</feature>
<dbReference type="AlphaFoldDB" id="A0A918GN58"/>
<proteinExistence type="predicted"/>
<dbReference type="InterPro" id="IPR000160">
    <property type="entry name" value="GGDEF_dom"/>
</dbReference>
<dbReference type="InterPro" id="IPR035919">
    <property type="entry name" value="EAL_sf"/>
</dbReference>
<dbReference type="InterPro" id="IPR001633">
    <property type="entry name" value="EAL_dom"/>
</dbReference>
<reference evidence="5" key="1">
    <citation type="journal article" date="2014" name="Int. J. Syst. Evol. Microbiol.">
        <title>Complete genome sequence of Corynebacterium casei LMG S-19264T (=DSM 44701T), isolated from a smear-ripened cheese.</title>
        <authorList>
            <consortium name="US DOE Joint Genome Institute (JGI-PGF)"/>
            <person name="Walter F."/>
            <person name="Albersmeier A."/>
            <person name="Kalinowski J."/>
            <person name="Ruckert C."/>
        </authorList>
    </citation>
    <scope>NUCLEOTIDE SEQUENCE</scope>
    <source>
        <strain evidence="5">JCM 3276</strain>
    </source>
</reference>
<dbReference type="SUPFAM" id="SSF55785">
    <property type="entry name" value="PYP-like sensor domain (PAS domain)"/>
    <property type="match status" value="1"/>
</dbReference>
<dbReference type="InterPro" id="IPR013655">
    <property type="entry name" value="PAS_fold_3"/>
</dbReference>
<evidence type="ECO:0000313" key="6">
    <source>
        <dbReference type="Proteomes" id="UP000660680"/>
    </source>
</evidence>